<comment type="function">
    <text evidence="11">High affinity receptor for melatonin. The activity of this receptor is mediated by pertussis toxin sensitive G proteins that inhibits adenylate cyclase activity.</text>
</comment>
<evidence type="ECO:0000256" key="4">
    <source>
        <dbReference type="ARBA" id="ARBA00022989"/>
    </source>
</evidence>
<dbReference type="InterPro" id="IPR000276">
    <property type="entry name" value="GPCR_Rhodpsn"/>
</dbReference>
<keyword evidence="8" id="KW-1015">Disulfide bond</keyword>
<feature type="region of interest" description="Disordered" evidence="13">
    <location>
        <begin position="1"/>
        <end position="24"/>
    </location>
</feature>
<evidence type="ECO:0000259" key="15">
    <source>
        <dbReference type="PROSITE" id="PS50262"/>
    </source>
</evidence>
<evidence type="ECO:0000256" key="10">
    <source>
        <dbReference type="ARBA" id="ARBA00023224"/>
    </source>
</evidence>
<feature type="transmembrane region" description="Helical" evidence="14">
    <location>
        <begin position="198"/>
        <end position="219"/>
    </location>
</feature>
<evidence type="ECO:0000256" key="12">
    <source>
        <dbReference type="RuleBase" id="RU000688"/>
    </source>
</evidence>
<dbReference type="PANTHER" id="PTHR24228">
    <property type="entry name" value="B2 BRADYKININ RECEPTOR/ANGIOTENSIN II RECEPTOR"/>
    <property type="match status" value="1"/>
</dbReference>
<dbReference type="PROSITE" id="PS00237">
    <property type="entry name" value="G_PROTEIN_RECEP_F1_1"/>
    <property type="match status" value="1"/>
</dbReference>
<evidence type="ECO:0000256" key="5">
    <source>
        <dbReference type="ARBA" id="ARBA00023040"/>
    </source>
</evidence>
<feature type="transmembrane region" description="Helical" evidence="14">
    <location>
        <begin position="156"/>
        <end position="177"/>
    </location>
</feature>
<comment type="subcellular location">
    <subcellularLocation>
        <location evidence="1">Cell membrane</location>
        <topology evidence="1">Multi-pass membrane protein</topology>
    </subcellularLocation>
</comment>
<dbReference type="PRINTS" id="PR00857">
    <property type="entry name" value="MELATONINR"/>
</dbReference>
<dbReference type="Pfam" id="PF00001">
    <property type="entry name" value="7tm_1"/>
    <property type="match status" value="1"/>
</dbReference>
<dbReference type="PRINTS" id="PR00237">
    <property type="entry name" value="GPCRRHODOPSN"/>
</dbReference>
<dbReference type="GO" id="GO:0048511">
    <property type="term" value="P:rhythmic process"/>
    <property type="evidence" value="ECO:0007669"/>
    <property type="project" value="UniProtKB-KW"/>
</dbReference>
<feature type="transmembrane region" description="Helical" evidence="14">
    <location>
        <begin position="329"/>
        <end position="352"/>
    </location>
</feature>
<feature type="region of interest" description="Disordered" evidence="13">
    <location>
        <begin position="381"/>
        <end position="404"/>
    </location>
</feature>
<evidence type="ECO:0000256" key="11">
    <source>
        <dbReference type="ARBA" id="ARBA00024876"/>
    </source>
</evidence>
<dbReference type="EMBL" id="CM015719">
    <property type="protein sequence ID" value="KAF3692559.1"/>
    <property type="molecule type" value="Genomic_DNA"/>
</dbReference>
<dbReference type="PROSITE" id="PS50262">
    <property type="entry name" value="G_PROTEIN_RECEP_F1_2"/>
    <property type="match status" value="1"/>
</dbReference>
<evidence type="ECO:0000256" key="14">
    <source>
        <dbReference type="SAM" id="Phobius"/>
    </source>
</evidence>
<feature type="transmembrane region" description="Helical" evidence="14">
    <location>
        <begin position="28"/>
        <end position="57"/>
    </location>
</feature>
<feature type="transmembrane region" description="Helical" evidence="14">
    <location>
        <begin position="290"/>
        <end position="317"/>
    </location>
</feature>
<feature type="transmembrane region" description="Helical" evidence="14">
    <location>
        <begin position="239"/>
        <end position="269"/>
    </location>
</feature>
<evidence type="ECO:0000256" key="9">
    <source>
        <dbReference type="ARBA" id="ARBA00023170"/>
    </source>
</evidence>
<keyword evidence="9 12" id="KW-0675">Receptor</keyword>
<dbReference type="InterPro" id="IPR000025">
    <property type="entry name" value="Melatonin_rcpt"/>
</dbReference>
<reference evidence="17" key="2">
    <citation type="submission" date="2019-02" db="EMBL/GenBank/DDBJ databases">
        <title>Opniocepnalus argus Var Kimnra genome.</title>
        <authorList>
            <person name="Zhou C."/>
            <person name="Xiao S."/>
        </authorList>
    </citation>
    <scope>NUCLEOTIDE SEQUENCE [LARGE SCALE GENOMIC DNA]</scope>
</reference>
<dbReference type="Proteomes" id="UP000503349">
    <property type="component" value="Chromosome 8"/>
</dbReference>
<keyword evidence="10 12" id="KW-0807">Transducer</keyword>
<dbReference type="GO" id="GO:0005886">
    <property type="term" value="C:plasma membrane"/>
    <property type="evidence" value="ECO:0007669"/>
    <property type="project" value="UniProtKB-SubCell"/>
</dbReference>
<reference evidence="16 17" key="1">
    <citation type="submission" date="2019-02" db="EMBL/GenBank/DDBJ databases">
        <title>Opniocepnalus argus genome.</title>
        <authorList>
            <person name="Zhou C."/>
            <person name="Xiao S."/>
        </authorList>
    </citation>
    <scope>NUCLEOTIDE SEQUENCE [LARGE SCALE GENOMIC DNA]</scope>
    <source>
        <strain evidence="16">OARG1902GOOAL</strain>
        <tissue evidence="16">Muscle</tissue>
    </source>
</reference>
<keyword evidence="17" id="KW-1185">Reference proteome</keyword>
<keyword evidence="7 14" id="KW-0472">Membrane</keyword>
<evidence type="ECO:0000313" key="17">
    <source>
        <dbReference type="Proteomes" id="UP000503349"/>
    </source>
</evidence>
<evidence type="ECO:0000313" key="16">
    <source>
        <dbReference type="EMBL" id="KAF3692559.1"/>
    </source>
</evidence>
<keyword evidence="6" id="KW-0090">Biological rhythms</keyword>
<dbReference type="Gene3D" id="1.20.1070.10">
    <property type="entry name" value="Rhodopsin 7-helix transmembrane proteins"/>
    <property type="match status" value="1"/>
</dbReference>
<name>A0A6G1PQQ4_CHAAH</name>
<evidence type="ECO:0000256" key="8">
    <source>
        <dbReference type="ARBA" id="ARBA00023157"/>
    </source>
</evidence>
<comment type="similarity">
    <text evidence="12">Belongs to the G-protein coupled receptor 1 family.</text>
</comment>
<accession>A0A6G1PQQ4</accession>
<feature type="transmembrane region" description="Helical" evidence="14">
    <location>
        <begin position="118"/>
        <end position="136"/>
    </location>
</feature>
<dbReference type="InterPro" id="IPR017452">
    <property type="entry name" value="GPCR_Rhodpsn_7TM"/>
</dbReference>
<keyword evidence="3 12" id="KW-0812">Transmembrane</keyword>
<evidence type="ECO:0000256" key="2">
    <source>
        <dbReference type="ARBA" id="ARBA00022475"/>
    </source>
</evidence>
<evidence type="ECO:0000256" key="13">
    <source>
        <dbReference type="SAM" id="MobiDB-lite"/>
    </source>
</evidence>
<sequence>MDMPEDESLLKNRTEPGPEPDQGAARPAWAITALASVLIFTTVVDVLGNLLVIVSVLRNPKLRNAGMKPSLSMKADINESSVFLCLCQLKSQKSLYICKTRLEVFISCGDLYVPQGNVFVVSLAFADLVVAFYPYPLVLYAIFHDGWSLGETQCKVSGFLMGLSVIGSIFNITGIAINRYCYICHSFTYDKLYSYRNTLLLVALIWLLTVVAIVPNFFVGSLQYDPRIYSCTFAQTVSTSYTITVVIIHFFVPIAVVTFCYLRIWILVIQVRRKVKSEVRPRIKPSDLRNFITMFVVFVLFAICWAPLNFIGLAVAINPEAVVPRIPEWLFVVSYFMAYFNSCLNAIIYGLLNQNFRREYKRIVMSVWMPQLFFQETSRGGTEAMKSKPSPGLNNNEQVKGESL</sequence>
<dbReference type="SUPFAM" id="SSF81321">
    <property type="entry name" value="Family A G protein-coupled receptor-like"/>
    <property type="match status" value="1"/>
</dbReference>
<dbReference type="GO" id="GO:0008502">
    <property type="term" value="F:melatonin receptor activity"/>
    <property type="evidence" value="ECO:0007669"/>
    <property type="project" value="InterPro"/>
</dbReference>
<evidence type="ECO:0000256" key="7">
    <source>
        <dbReference type="ARBA" id="ARBA00023136"/>
    </source>
</evidence>
<keyword evidence="5 12" id="KW-0297">G-protein coupled receptor</keyword>
<dbReference type="PANTHER" id="PTHR24228:SF54">
    <property type="entry name" value="MELATONIN RECEPTOR TYPE 1B"/>
    <property type="match status" value="1"/>
</dbReference>
<feature type="domain" description="G-protein coupled receptors family 1 profile" evidence="15">
    <location>
        <begin position="48"/>
        <end position="349"/>
    </location>
</feature>
<dbReference type="FunFam" id="1.20.1070.10:FF:000056">
    <property type="entry name" value="Melatonin receptor type 1A"/>
    <property type="match status" value="1"/>
</dbReference>
<keyword evidence="4 14" id="KW-1133">Transmembrane helix</keyword>
<evidence type="ECO:0000256" key="1">
    <source>
        <dbReference type="ARBA" id="ARBA00004651"/>
    </source>
</evidence>
<gene>
    <name evidence="16" type="ORF">EXN66_Car008235</name>
</gene>
<keyword evidence="2" id="KW-1003">Cell membrane</keyword>
<dbReference type="AlphaFoldDB" id="A0A6G1PQQ4"/>
<organism evidence="16 17">
    <name type="scientific">Channa argus</name>
    <name type="common">Northern snakehead</name>
    <name type="synonym">Ophicephalus argus</name>
    <dbReference type="NCBI Taxonomy" id="215402"/>
    <lineage>
        <taxon>Eukaryota</taxon>
        <taxon>Metazoa</taxon>
        <taxon>Chordata</taxon>
        <taxon>Craniata</taxon>
        <taxon>Vertebrata</taxon>
        <taxon>Euteleostomi</taxon>
        <taxon>Actinopterygii</taxon>
        <taxon>Neopterygii</taxon>
        <taxon>Teleostei</taxon>
        <taxon>Neoteleostei</taxon>
        <taxon>Acanthomorphata</taxon>
        <taxon>Anabantaria</taxon>
        <taxon>Anabantiformes</taxon>
        <taxon>Channoidei</taxon>
        <taxon>Channidae</taxon>
        <taxon>Channa</taxon>
    </lineage>
</organism>
<protein>
    <submittedName>
        <fullName evidence="16">Melatonin receptor type 1B-B</fullName>
    </submittedName>
</protein>
<evidence type="ECO:0000256" key="6">
    <source>
        <dbReference type="ARBA" id="ARBA00023108"/>
    </source>
</evidence>
<evidence type="ECO:0000256" key="3">
    <source>
        <dbReference type="ARBA" id="ARBA00022692"/>
    </source>
</evidence>
<proteinExistence type="inferred from homology"/>